<dbReference type="EMBL" id="SMMG02000008">
    <property type="protein sequence ID" value="KAA3464343.1"/>
    <property type="molecule type" value="Genomic_DNA"/>
</dbReference>
<gene>
    <name evidence="2" type="ORF">EPI10_008604</name>
</gene>
<evidence type="ECO:0000259" key="1">
    <source>
        <dbReference type="Pfam" id="PF14111"/>
    </source>
</evidence>
<evidence type="ECO:0000313" key="3">
    <source>
        <dbReference type="Proteomes" id="UP000325315"/>
    </source>
</evidence>
<accession>A0A5B6V5L8</accession>
<dbReference type="InterPro" id="IPR025558">
    <property type="entry name" value="DUF4283"/>
</dbReference>
<dbReference type="Pfam" id="PF14111">
    <property type="entry name" value="DUF4283"/>
    <property type="match status" value="1"/>
</dbReference>
<name>A0A5B6V5L8_9ROSI</name>
<protein>
    <submittedName>
        <fullName evidence="2">Reverse transcriptase</fullName>
    </submittedName>
</protein>
<keyword evidence="2" id="KW-0695">RNA-directed DNA polymerase</keyword>
<evidence type="ECO:0000313" key="2">
    <source>
        <dbReference type="EMBL" id="KAA3464343.1"/>
    </source>
</evidence>
<comment type="caution">
    <text evidence="2">The sequence shown here is derived from an EMBL/GenBank/DDBJ whole genome shotgun (WGS) entry which is preliminary data.</text>
</comment>
<dbReference type="OrthoDB" id="1002069at2759"/>
<reference evidence="2" key="1">
    <citation type="submission" date="2019-08" db="EMBL/GenBank/DDBJ databases">
        <authorList>
            <person name="Liu F."/>
        </authorList>
    </citation>
    <scope>NUCLEOTIDE SEQUENCE [LARGE SCALE GENOMIC DNA]</scope>
    <source>
        <strain evidence="2">PA1801</strain>
        <tissue evidence="2">Leaf</tissue>
    </source>
</reference>
<organism evidence="2 3">
    <name type="scientific">Gossypium australe</name>
    <dbReference type="NCBI Taxonomy" id="47621"/>
    <lineage>
        <taxon>Eukaryota</taxon>
        <taxon>Viridiplantae</taxon>
        <taxon>Streptophyta</taxon>
        <taxon>Embryophyta</taxon>
        <taxon>Tracheophyta</taxon>
        <taxon>Spermatophyta</taxon>
        <taxon>Magnoliopsida</taxon>
        <taxon>eudicotyledons</taxon>
        <taxon>Gunneridae</taxon>
        <taxon>Pentapetalae</taxon>
        <taxon>rosids</taxon>
        <taxon>malvids</taxon>
        <taxon>Malvales</taxon>
        <taxon>Malvaceae</taxon>
        <taxon>Malvoideae</taxon>
        <taxon>Gossypium</taxon>
    </lineage>
</organism>
<proteinExistence type="predicted"/>
<keyword evidence="2" id="KW-0808">Transferase</keyword>
<feature type="domain" description="DUF4283" evidence="1">
    <location>
        <begin position="64"/>
        <end position="119"/>
    </location>
</feature>
<keyword evidence="2" id="KW-0548">Nucleotidyltransferase</keyword>
<dbReference type="GO" id="GO:0003964">
    <property type="term" value="F:RNA-directed DNA polymerase activity"/>
    <property type="evidence" value="ECO:0007669"/>
    <property type="project" value="UniProtKB-KW"/>
</dbReference>
<dbReference type="Proteomes" id="UP000325315">
    <property type="component" value="Unassembled WGS sequence"/>
</dbReference>
<sequence length="175" mass="19840">MEDGLPKISWQNKLVRNVKDRGLRDEVVVESKLEIGEDDYTISTKGDCSAKTIVVRLFEEKNWLQSCGKSSTGLTGRFQVVDLDNKFFLVKLSNQKDYDNALMRGSWIIYGHYLVTRDFTRSESYPSKMVVCLRIISQVVGKIIKVYYNTIEAKRGACLSSVTSVATIGTLRRVV</sequence>
<keyword evidence="3" id="KW-1185">Reference proteome</keyword>
<dbReference type="AlphaFoldDB" id="A0A5B6V5L8"/>